<reference evidence="2 3" key="1">
    <citation type="submission" date="2020-10" db="EMBL/GenBank/DDBJ databases">
        <title>complete genome sequencing of Lysobacter sp. H21R20.</title>
        <authorList>
            <person name="Bae J.-W."/>
            <person name="Lee S.-Y."/>
        </authorList>
    </citation>
    <scope>NUCLEOTIDE SEQUENCE [LARGE SCALE GENOMIC DNA]</scope>
    <source>
        <strain evidence="2 3">H21R20</strain>
    </source>
</reference>
<sequence length="130" mass="13440">MPFHSRRSGRTLRLLVWLVFALGVVVQPVMAAAGELHELAHDPSGSHTHAPHGVIADPVAAPEGASGPRENPSLHLLLDLAHCCGGAVAVLPMLKGVVMAPAEAQDLALGTAAMLLTTRLSSPFKPPIVG</sequence>
<dbReference type="RefSeq" id="WP_193984583.1">
    <property type="nucleotide sequence ID" value="NZ_CP063656.1"/>
</dbReference>
<evidence type="ECO:0000256" key="1">
    <source>
        <dbReference type="SAM" id="MobiDB-lite"/>
    </source>
</evidence>
<organism evidence="2 3">
    <name type="scientific">Novilysobacter ciconiae</name>
    <dbReference type="NCBI Taxonomy" id="2781022"/>
    <lineage>
        <taxon>Bacteria</taxon>
        <taxon>Pseudomonadati</taxon>
        <taxon>Pseudomonadota</taxon>
        <taxon>Gammaproteobacteria</taxon>
        <taxon>Lysobacterales</taxon>
        <taxon>Lysobacteraceae</taxon>
        <taxon>Novilysobacter</taxon>
    </lineage>
</organism>
<evidence type="ECO:0000313" key="2">
    <source>
        <dbReference type="EMBL" id="QOW19226.1"/>
    </source>
</evidence>
<name>A0A7S6UFA6_9GAMM</name>
<proteinExistence type="predicted"/>
<feature type="region of interest" description="Disordered" evidence="1">
    <location>
        <begin position="40"/>
        <end position="68"/>
    </location>
</feature>
<evidence type="ECO:0000313" key="3">
    <source>
        <dbReference type="Proteomes" id="UP000594059"/>
    </source>
</evidence>
<accession>A0A7S6UFA6</accession>
<gene>
    <name evidence="2" type="ORF">INQ41_11415</name>
</gene>
<keyword evidence="3" id="KW-1185">Reference proteome</keyword>
<dbReference type="AlphaFoldDB" id="A0A7S6UFA6"/>
<dbReference type="EMBL" id="CP063656">
    <property type="protein sequence ID" value="QOW19226.1"/>
    <property type="molecule type" value="Genomic_DNA"/>
</dbReference>
<protein>
    <submittedName>
        <fullName evidence="2">Uncharacterized protein</fullName>
    </submittedName>
</protein>
<dbReference type="KEGG" id="lcic:INQ41_11415"/>
<dbReference type="Proteomes" id="UP000594059">
    <property type="component" value="Chromosome"/>
</dbReference>